<evidence type="ECO:0000313" key="2">
    <source>
        <dbReference type="Proteomes" id="UP000199400"/>
    </source>
</evidence>
<evidence type="ECO:0000313" key="1">
    <source>
        <dbReference type="EMBL" id="SFD68885.1"/>
    </source>
</evidence>
<accession>A0A1I1UE37</accession>
<organism evidence="1 2">
    <name type="scientific">Nannocystis exedens</name>
    <dbReference type="NCBI Taxonomy" id="54"/>
    <lineage>
        <taxon>Bacteria</taxon>
        <taxon>Pseudomonadati</taxon>
        <taxon>Myxococcota</taxon>
        <taxon>Polyangia</taxon>
        <taxon>Nannocystales</taxon>
        <taxon>Nannocystaceae</taxon>
        <taxon>Nannocystis</taxon>
    </lineage>
</organism>
<sequence length="246" mass="25732">MQRAFQRPPGCLSDLVIDRLIVGELDDGARAEVLGHAGACAWCTARIAELRGEQQAFATGPVPLALHRPKRRFLGVSAALAAAAALALVFLPDRSGPGPEPEPALDTGDVVRTKGAAHVGLYVERDGGLSPLLSGEHIVPGARVQPTYTTSEPGHLAIFGIDGAGRVQRHYPADGPASAPVRPARDEPLPFSLAFDATPGREVLVAVFCPQAFDAAALEPRLAGGAAVEPGPRCTVDRIDLLKDVR</sequence>
<reference evidence="2" key="1">
    <citation type="submission" date="2016-10" db="EMBL/GenBank/DDBJ databases">
        <authorList>
            <person name="Varghese N."/>
            <person name="Submissions S."/>
        </authorList>
    </citation>
    <scope>NUCLEOTIDE SEQUENCE [LARGE SCALE GENOMIC DNA]</scope>
    <source>
        <strain evidence="2">ATCC 25963</strain>
    </source>
</reference>
<dbReference type="EMBL" id="FOMX01000003">
    <property type="protein sequence ID" value="SFD68885.1"/>
    <property type="molecule type" value="Genomic_DNA"/>
</dbReference>
<proteinExistence type="predicted"/>
<name>A0A1I1UE37_9BACT</name>
<dbReference type="Proteomes" id="UP000199400">
    <property type="component" value="Unassembled WGS sequence"/>
</dbReference>
<gene>
    <name evidence="1" type="ORF">SAMN02745121_01170</name>
</gene>
<dbReference type="STRING" id="54.SAMN02745121_01170"/>
<keyword evidence="2" id="KW-1185">Reference proteome</keyword>
<dbReference type="AlphaFoldDB" id="A0A1I1UE37"/>
<protein>
    <submittedName>
        <fullName evidence="1">Uncharacterized protein</fullName>
    </submittedName>
</protein>